<dbReference type="Pfam" id="PF03358">
    <property type="entry name" value="FMN_red"/>
    <property type="match status" value="1"/>
</dbReference>
<dbReference type="Proteomes" id="UP000183613">
    <property type="component" value="Unassembled WGS sequence"/>
</dbReference>
<dbReference type="InterPro" id="IPR029039">
    <property type="entry name" value="Flavoprotein-like_sf"/>
</dbReference>
<dbReference type="InterPro" id="IPR005025">
    <property type="entry name" value="FMN_Rdtase-like_dom"/>
</dbReference>
<reference evidence="6" key="1">
    <citation type="submission" date="2016-10" db="EMBL/GenBank/DDBJ databases">
        <authorList>
            <person name="Varghese N."/>
            <person name="Submissions S."/>
        </authorList>
    </citation>
    <scope>NUCLEOTIDE SEQUENCE [LARGE SCALE GENOMIC DNA]</scope>
    <source>
        <strain evidence="6">LMG 25555</strain>
    </source>
</reference>
<dbReference type="GO" id="GO:0009055">
    <property type="term" value="F:electron transfer activity"/>
    <property type="evidence" value="ECO:0007669"/>
    <property type="project" value="InterPro"/>
</dbReference>
<accession>A0A0J6JCB4</accession>
<evidence type="ECO:0000256" key="2">
    <source>
        <dbReference type="ARBA" id="ARBA00006961"/>
    </source>
</evidence>
<sequence length="201" mass="21073">MSAPYILVLYYSRNGSTSEMARQIARGIEQGGLEARLRTVPAISTECEAVAPSIPAEGAMYASLDDLKNCAGLAMGSPTRFGNMAAPLKYFLDGTSNLWLTGALVGKPAGVFTSTASLHGGQESTLLSMLLPLMHHGMLVTGLPYSESALLHTTAGGTPYGPSHHAGADGKRGLDENEVILCRALGQRLATIALKLENTRG</sequence>
<dbReference type="GO" id="GO:0010181">
    <property type="term" value="F:FMN binding"/>
    <property type="evidence" value="ECO:0007669"/>
    <property type="project" value="InterPro"/>
</dbReference>
<dbReference type="GO" id="GO:0003955">
    <property type="term" value="F:NAD(P)H dehydrogenase (quinone) activity"/>
    <property type="evidence" value="ECO:0007669"/>
    <property type="project" value="InterPro"/>
</dbReference>
<evidence type="ECO:0000259" key="5">
    <source>
        <dbReference type="PROSITE" id="PS50902"/>
    </source>
</evidence>
<proteinExistence type="inferred from homology"/>
<dbReference type="InterPro" id="IPR001226">
    <property type="entry name" value="Flavodoxin_CS"/>
</dbReference>
<comment type="cofactor">
    <cofactor evidence="1">
        <name>FMN</name>
        <dbReference type="ChEBI" id="CHEBI:58210"/>
    </cofactor>
</comment>
<evidence type="ECO:0000256" key="4">
    <source>
        <dbReference type="ARBA" id="ARBA00022643"/>
    </source>
</evidence>
<dbReference type="EMBL" id="FNUD01000002">
    <property type="protein sequence ID" value="SEE74328.1"/>
    <property type="molecule type" value="Genomic_DNA"/>
</dbReference>
<gene>
    <name evidence="6" type="ORF">SAMN04489800_1996</name>
</gene>
<dbReference type="SUPFAM" id="SSF52218">
    <property type="entry name" value="Flavoproteins"/>
    <property type="match status" value="1"/>
</dbReference>
<dbReference type="GO" id="GO:0016020">
    <property type="term" value="C:membrane"/>
    <property type="evidence" value="ECO:0007669"/>
    <property type="project" value="TreeGrafter"/>
</dbReference>
<keyword evidence="3" id="KW-0285">Flavoprotein</keyword>
<dbReference type="RefSeq" id="WP_048358896.1">
    <property type="nucleotide sequence ID" value="NZ_FNUD01000002.1"/>
</dbReference>
<protein>
    <submittedName>
        <fullName evidence="6">NAD(P)H dehydrogenase (Quinone)</fullName>
    </submittedName>
</protein>
<dbReference type="PANTHER" id="PTHR30546">
    <property type="entry name" value="FLAVODOXIN-RELATED PROTEIN WRBA-RELATED"/>
    <property type="match status" value="1"/>
</dbReference>
<keyword evidence="4" id="KW-0288">FMN</keyword>
<dbReference type="NCBIfam" id="TIGR01755">
    <property type="entry name" value="flav_wrbA"/>
    <property type="match status" value="1"/>
</dbReference>
<feature type="domain" description="Flavodoxin-like" evidence="5">
    <location>
        <begin position="6"/>
        <end position="190"/>
    </location>
</feature>
<dbReference type="AlphaFoldDB" id="A0A0J6JCB4"/>
<comment type="caution">
    <text evidence="6">The sequence shown here is derived from an EMBL/GenBank/DDBJ whole genome shotgun (WGS) entry which is preliminary data.</text>
</comment>
<evidence type="ECO:0000313" key="7">
    <source>
        <dbReference type="Proteomes" id="UP000183613"/>
    </source>
</evidence>
<keyword evidence="7" id="KW-1185">Reference proteome</keyword>
<comment type="similarity">
    <text evidence="2">Belongs to the WrbA family.</text>
</comment>
<dbReference type="PATRIC" id="fig|882211.3.peg.1054"/>
<dbReference type="FunFam" id="3.40.50.360:FF:000001">
    <property type="entry name" value="NAD(P)H dehydrogenase (Quinone) FQR1-like"/>
    <property type="match status" value="1"/>
</dbReference>
<evidence type="ECO:0000313" key="6">
    <source>
        <dbReference type="EMBL" id="SEE74328.1"/>
    </source>
</evidence>
<evidence type="ECO:0000256" key="3">
    <source>
        <dbReference type="ARBA" id="ARBA00022630"/>
    </source>
</evidence>
<dbReference type="PROSITE" id="PS00201">
    <property type="entry name" value="FLAVODOXIN"/>
    <property type="match status" value="1"/>
</dbReference>
<dbReference type="Gene3D" id="3.40.50.360">
    <property type="match status" value="1"/>
</dbReference>
<organism evidence="6 7">
    <name type="scientific">Pseudomonas deceptionensis</name>
    <dbReference type="NCBI Taxonomy" id="882211"/>
    <lineage>
        <taxon>Bacteria</taxon>
        <taxon>Pseudomonadati</taxon>
        <taxon>Pseudomonadota</taxon>
        <taxon>Gammaproteobacteria</taxon>
        <taxon>Pseudomonadales</taxon>
        <taxon>Pseudomonadaceae</taxon>
        <taxon>Pseudomonas</taxon>
    </lineage>
</organism>
<dbReference type="NCBIfam" id="NF002999">
    <property type="entry name" value="PRK03767.1"/>
    <property type="match status" value="1"/>
</dbReference>
<dbReference type="OrthoDB" id="9801479at2"/>
<name>A0A0J6JCB4_PSEDM</name>
<dbReference type="PANTHER" id="PTHR30546:SF23">
    <property type="entry name" value="FLAVOPROTEIN-LIKE PROTEIN YCP4-RELATED"/>
    <property type="match status" value="1"/>
</dbReference>
<dbReference type="InterPro" id="IPR008254">
    <property type="entry name" value="Flavodoxin/NO_synth"/>
</dbReference>
<dbReference type="PROSITE" id="PS50902">
    <property type="entry name" value="FLAVODOXIN_LIKE"/>
    <property type="match status" value="1"/>
</dbReference>
<evidence type="ECO:0000256" key="1">
    <source>
        <dbReference type="ARBA" id="ARBA00001917"/>
    </source>
</evidence>
<dbReference type="InterPro" id="IPR010089">
    <property type="entry name" value="Flavoprotein_WrbA-like"/>
</dbReference>